<dbReference type="Pfam" id="PF03029">
    <property type="entry name" value="ATP_bind_1"/>
    <property type="match status" value="1"/>
</dbReference>
<comment type="function">
    <text evidence="7">Small GTPase required for proper nuclear import of RNA polymerase II (RNAPII). May act at an RNAP assembly step prior to nuclear import.</text>
</comment>
<dbReference type="EnsemblMetazoa" id="XM_038209556.1">
    <property type="protein sequence ID" value="XP_038065484.1"/>
    <property type="gene ID" value="LOC119735700"/>
</dbReference>
<keyword evidence="2 7" id="KW-0963">Cytoplasm</keyword>
<dbReference type="SUPFAM" id="SSF52540">
    <property type="entry name" value="P-loop containing nucleoside triphosphate hydrolases"/>
    <property type="match status" value="1"/>
</dbReference>
<keyword evidence="6 7" id="KW-0342">GTP-binding</keyword>
<dbReference type="Proteomes" id="UP000887568">
    <property type="component" value="Unplaced"/>
</dbReference>
<evidence type="ECO:0000256" key="4">
    <source>
        <dbReference type="ARBA" id="ARBA00022741"/>
    </source>
</evidence>
<organism evidence="10 11">
    <name type="scientific">Patiria miniata</name>
    <name type="common">Bat star</name>
    <name type="synonym">Asterina miniata</name>
    <dbReference type="NCBI Taxonomy" id="46514"/>
    <lineage>
        <taxon>Eukaryota</taxon>
        <taxon>Metazoa</taxon>
        <taxon>Echinodermata</taxon>
        <taxon>Eleutherozoa</taxon>
        <taxon>Asterozoa</taxon>
        <taxon>Asteroidea</taxon>
        <taxon>Valvatacea</taxon>
        <taxon>Valvatida</taxon>
        <taxon>Asterinidae</taxon>
        <taxon>Patiria</taxon>
    </lineage>
</organism>
<evidence type="ECO:0000256" key="5">
    <source>
        <dbReference type="ARBA" id="ARBA00022801"/>
    </source>
</evidence>
<dbReference type="OMA" id="MIIVFNK"/>
<evidence type="ECO:0000256" key="8">
    <source>
        <dbReference type="SAM" id="MobiDB-lite"/>
    </source>
</evidence>
<dbReference type="PANTHER" id="PTHR21231:SF8">
    <property type="entry name" value="GPN-LOOP GTPASE 1"/>
    <property type="match status" value="1"/>
</dbReference>
<accession>A0A914APW9</accession>
<evidence type="ECO:0000259" key="9">
    <source>
        <dbReference type="SMART" id="SM00382"/>
    </source>
</evidence>
<comment type="subcellular location">
    <subcellularLocation>
        <location evidence="7">Cytoplasm</location>
    </subcellularLocation>
    <subcellularLocation>
        <location evidence="7">Nucleus</location>
    </subcellularLocation>
</comment>
<evidence type="ECO:0000256" key="2">
    <source>
        <dbReference type="ARBA" id="ARBA00022490"/>
    </source>
</evidence>
<keyword evidence="5 7" id="KW-0378">Hydrolase</keyword>
<dbReference type="PRINTS" id="PR00449">
    <property type="entry name" value="RASTRNSFRMNG"/>
</dbReference>
<dbReference type="AlphaFoldDB" id="A0A914APW9"/>
<dbReference type="InterPro" id="IPR030230">
    <property type="entry name" value="Gpn1/Npa3/XAB1"/>
</dbReference>
<dbReference type="RefSeq" id="XP_038065484.1">
    <property type="nucleotide sequence ID" value="XM_038209556.1"/>
</dbReference>
<keyword evidence="4 7" id="KW-0547">Nucleotide-binding</keyword>
<dbReference type="CDD" id="cd17870">
    <property type="entry name" value="GPN1"/>
    <property type="match status" value="1"/>
</dbReference>
<evidence type="ECO:0000313" key="10">
    <source>
        <dbReference type="EnsemblMetazoa" id="XP_038065484.1"/>
    </source>
</evidence>
<dbReference type="GO" id="GO:0005634">
    <property type="term" value="C:nucleus"/>
    <property type="evidence" value="ECO:0007669"/>
    <property type="project" value="UniProtKB-SubCell"/>
</dbReference>
<reference evidence="10" key="1">
    <citation type="submission" date="2022-11" db="UniProtKB">
        <authorList>
            <consortium name="EnsemblMetazoa"/>
        </authorList>
    </citation>
    <scope>IDENTIFICATION</scope>
</reference>
<evidence type="ECO:0000256" key="6">
    <source>
        <dbReference type="ARBA" id="ARBA00023134"/>
    </source>
</evidence>
<keyword evidence="11" id="KW-1185">Reference proteome</keyword>
<keyword evidence="3" id="KW-0597">Phosphoprotein</keyword>
<dbReference type="GeneID" id="119735700"/>
<dbReference type="InterPro" id="IPR004130">
    <property type="entry name" value="Gpn"/>
</dbReference>
<dbReference type="CTD" id="11321"/>
<dbReference type="FunFam" id="3.40.50.300:FF:000579">
    <property type="entry name" value="GPN-loop GTPase"/>
    <property type="match status" value="1"/>
</dbReference>
<dbReference type="OrthoDB" id="243313at2759"/>
<feature type="region of interest" description="Disordered" evidence="8">
    <location>
        <begin position="305"/>
        <end position="396"/>
    </location>
</feature>
<comment type="subunit">
    <text evidence="7">Binds to RNA polymerase II.</text>
</comment>
<sequence>MALIFKMAASMAERMETTGEGESAREVGMHNTDTKPPCLIVLGMAGSGKTTFVQRITAHLYAKKQPPYVINLDPAVHEVSFPANIDIRDTVKYKEVMKQYGLGPNGGIMTSLNLFATRFDQVMEYVEKRSQETKYVIVDTPGQIEVFTWSASGAIISETMAASFPTVIVYVMDTARSVNPVTFMSNMLYACSILYKYKLPFVVVMNKIDIVDNEFALEWMHDFEAFQDALNQETSYTSNLTRSMSLVLDEFYQNLRAVGVSAVTGQGLDAFFKAVDEAVNEYETEYKPEYERIKREQIEAEEKKKQKQLERLKRDKGKGQSVTLPGSPAAMATDTGDAMRSPVALGLGIQDDDDDEDEDDKDEEEELREAESFRRFLQSQGAHQSSQREGDGKPGT</sequence>
<dbReference type="EC" id="3.6.5.-" evidence="7"/>
<dbReference type="InterPro" id="IPR003593">
    <property type="entry name" value="AAA+_ATPase"/>
</dbReference>
<dbReference type="SMART" id="SM00382">
    <property type="entry name" value="AAA"/>
    <property type="match status" value="1"/>
</dbReference>
<dbReference type="Gene3D" id="3.40.50.300">
    <property type="entry name" value="P-loop containing nucleotide triphosphate hydrolases"/>
    <property type="match status" value="1"/>
</dbReference>
<proteinExistence type="inferred from homology"/>
<dbReference type="GO" id="GO:0003924">
    <property type="term" value="F:GTPase activity"/>
    <property type="evidence" value="ECO:0007669"/>
    <property type="project" value="InterPro"/>
</dbReference>
<dbReference type="GO" id="GO:0005525">
    <property type="term" value="F:GTP binding"/>
    <property type="evidence" value="ECO:0007669"/>
    <property type="project" value="UniProtKB-KW"/>
</dbReference>
<comment type="similarity">
    <text evidence="1 7">Belongs to the GPN-loop GTPase family.</text>
</comment>
<feature type="domain" description="AAA+ ATPase" evidence="9">
    <location>
        <begin position="35"/>
        <end position="199"/>
    </location>
</feature>
<evidence type="ECO:0000256" key="1">
    <source>
        <dbReference type="ARBA" id="ARBA00005290"/>
    </source>
</evidence>
<feature type="compositionally biased region" description="Basic and acidic residues" evidence="8">
    <location>
        <begin position="386"/>
        <end position="396"/>
    </location>
</feature>
<dbReference type="PANTHER" id="PTHR21231">
    <property type="entry name" value="XPA-BINDING PROTEIN 1-RELATED"/>
    <property type="match status" value="1"/>
</dbReference>
<evidence type="ECO:0000256" key="3">
    <source>
        <dbReference type="ARBA" id="ARBA00022553"/>
    </source>
</evidence>
<evidence type="ECO:0000313" key="11">
    <source>
        <dbReference type="Proteomes" id="UP000887568"/>
    </source>
</evidence>
<protein>
    <recommendedName>
        <fullName evidence="7">GPN-loop GTPase</fullName>
        <ecNumber evidence="7">3.6.5.-</ecNumber>
    </recommendedName>
</protein>
<feature type="compositionally biased region" description="Acidic residues" evidence="8">
    <location>
        <begin position="350"/>
        <end position="368"/>
    </location>
</feature>
<dbReference type="GO" id="GO:0005737">
    <property type="term" value="C:cytoplasm"/>
    <property type="evidence" value="ECO:0007669"/>
    <property type="project" value="UniProtKB-SubCell"/>
</dbReference>
<evidence type="ECO:0000256" key="7">
    <source>
        <dbReference type="RuleBase" id="RU365059"/>
    </source>
</evidence>
<dbReference type="InterPro" id="IPR027417">
    <property type="entry name" value="P-loop_NTPase"/>
</dbReference>
<name>A0A914APW9_PATMI</name>